<dbReference type="AlphaFoldDB" id="A0A9P4IXI4"/>
<name>A0A9P4IXI4_9PEZI</name>
<comment type="caution">
    <text evidence="3">The sequence shown here is derived from an EMBL/GenBank/DDBJ whole genome shotgun (WGS) entry which is preliminary data.</text>
</comment>
<evidence type="ECO:0000256" key="1">
    <source>
        <dbReference type="SAM" id="MobiDB-lite"/>
    </source>
</evidence>
<feature type="transmembrane region" description="Helical" evidence="2">
    <location>
        <begin position="59"/>
        <end position="86"/>
    </location>
</feature>
<organism evidence="3 4">
    <name type="scientific">Myriangium duriaei CBS 260.36</name>
    <dbReference type="NCBI Taxonomy" id="1168546"/>
    <lineage>
        <taxon>Eukaryota</taxon>
        <taxon>Fungi</taxon>
        <taxon>Dikarya</taxon>
        <taxon>Ascomycota</taxon>
        <taxon>Pezizomycotina</taxon>
        <taxon>Dothideomycetes</taxon>
        <taxon>Dothideomycetidae</taxon>
        <taxon>Myriangiales</taxon>
        <taxon>Myriangiaceae</taxon>
        <taxon>Myriangium</taxon>
    </lineage>
</organism>
<keyword evidence="2" id="KW-0812">Transmembrane</keyword>
<dbReference type="EMBL" id="ML996087">
    <property type="protein sequence ID" value="KAF2151732.1"/>
    <property type="molecule type" value="Genomic_DNA"/>
</dbReference>
<evidence type="ECO:0000313" key="4">
    <source>
        <dbReference type="Proteomes" id="UP000799439"/>
    </source>
</evidence>
<feature type="transmembrane region" description="Helical" evidence="2">
    <location>
        <begin position="15"/>
        <end position="38"/>
    </location>
</feature>
<keyword evidence="2" id="KW-0472">Membrane</keyword>
<keyword evidence="2" id="KW-1133">Transmembrane helix</keyword>
<feature type="region of interest" description="Disordered" evidence="1">
    <location>
        <begin position="183"/>
        <end position="253"/>
    </location>
</feature>
<proteinExistence type="predicted"/>
<evidence type="ECO:0000256" key="2">
    <source>
        <dbReference type="SAM" id="Phobius"/>
    </source>
</evidence>
<dbReference type="OrthoDB" id="5342507at2759"/>
<protein>
    <recommendedName>
        <fullName evidence="5">MARVEL domain-containing protein</fullName>
    </recommendedName>
</protein>
<feature type="compositionally biased region" description="Low complexity" evidence="1">
    <location>
        <begin position="215"/>
        <end position="228"/>
    </location>
</feature>
<reference evidence="3" key="1">
    <citation type="journal article" date="2020" name="Stud. Mycol.">
        <title>101 Dothideomycetes genomes: a test case for predicting lifestyles and emergence of pathogens.</title>
        <authorList>
            <person name="Haridas S."/>
            <person name="Albert R."/>
            <person name="Binder M."/>
            <person name="Bloem J."/>
            <person name="Labutti K."/>
            <person name="Salamov A."/>
            <person name="Andreopoulos B."/>
            <person name="Baker S."/>
            <person name="Barry K."/>
            <person name="Bills G."/>
            <person name="Bluhm B."/>
            <person name="Cannon C."/>
            <person name="Castanera R."/>
            <person name="Culley D."/>
            <person name="Daum C."/>
            <person name="Ezra D."/>
            <person name="Gonzalez J."/>
            <person name="Henrissat B."/>
            <person name="Kuo A."/>
            <person name="Liang C."/>
            <person name="Lipzen A."/>
            <person name="Lutzoni F."/>
            <person name="Magnuson J."/>
            <person name="Mondo S."/>
            <person name="Nolan M."/>
            <person name="Ohm R."/>
            <person name="Pangilinan J."/>
            <person name="Park H.-J."/>
            <person name="Ramirez L."/>
            <person name="Alfaro M."/>
            <person name="Sun H."/>
            <person name="Tritt A."/>
            <person name="Yoshinaga Y."/>
            <person name="Zwiers L.-H."/>
            <person name="Turgeon B."/>
            <person name="Goodwin S."/>
            <person name="Spatafora J."/>
            <person name="Crous P."/>
            <person name="Grigoriev I."/>
        </authorList>
    </citation>
    <scope>NUCLEOTIDE SEQUENCE</scope>
    <source>
        <strain evidence="3">CBS 260.36</strain>
    </source>
</reference>
<accession>A0A9P4IXI4</accession>
<feature type="transmembrane region" description="Helical" evidence="2">
    <location>
        <begin position="155"/>
        <end position="178"/>
    </location>
</feature>
<evidence type="ECO:0008006" key="5">
    <source>
        <dbReference type="Google" id="ProtNLM"/>
    </source>
</evidence>
<evidence type="ECO:0000313" key="3">
    <source>
        <dbReference type="EMBL" id="KAF2151732.1"/>
    </source>
</evidence>
<keyword evidence="4" id="KW-1185">Reference proteome</keyword>
<dbReference type="Proteomes" id="UP000799439">
    <property type="component" value="Unassembled WGS sequence"/>
</dbReference>
<sequence>MGLVGGGFLRLFQTFLYALAFAASGIVLGFYSYFLAVLSNRDETILKQWKAVEGISGIAVVYTIFAILLTCCLGGISFFAFVAILLNFAFVGGFVAIAVLTRHGVQKCTGFVNTPLGNGQANQGSGFGSNGFGTGSNQNTTYQVTYGTACKYNKAVFACAIIAAFLFLVLGFTQLLLVRSHKKDKRYGPSPANNYTSGTGSRGRFWQRNKRGHAGDAAAAGAIGGTAAAHHHHSHNRDPEMAGVDTRPSHDTAFTGSTVAGTHNHTLAKDEPVGHSTHGRYYTQPEGTGVNPHGYDQTANTAAPARNF</sequence>
<feature type="region of interest" description="Disordered" evidence="1">
    <location>
        <begin position="285"/>
        <end position="308"/>
    </location>
</feature>
<gene>
    <name evidence="3" type="ORF">K461DRAFT_279226</name>
</gene>